<evidence type="ECO:0000313" key="2">
    <source>
        <dbReference type="EMBL" id="KAK8773844.1"/>
    </source>
</evidence>
<sequence>MVQVAMRFLIAVVTSYSLVALQLAETEHLTRERKEPKDLACNHESPRISYNYDGPTTFRYFYNSTLGICEDDFVPSDLTQGFGSFYECVNKCGT</sequence>
<evidence type="ECO:0000256" key="1">
    <source>
        <dbReference type="SAM" id="SignalP"/>
    </source>
</evidence>
<feature type="signal peptide" evidence="1">
    <location>
        <begin position="1"/>
        <end position="24"/>
    </location>
</feature>
<evidence type="ECO:0000313" key="3">
    <source>
        <dbReference type="Proteomes" id="UP001321473"/>
    </source>
</evidence>
<feature type="chain" id="PRO_5042997842" description="Secreted protein" evidence="1">
    <location>
        <begin position="25"/>
        <end position="94"/>
    </location>
</feature>
<protein>
    <recommendedName>
        <fullName evidence="4">Secreted protein</fullName>
    </recommendedName>
</protein>
<accession>A0AAQ4EGQ1</accession>
<name>A0AAQ4EGQ1_AMBAM</name>
<dbReference type="AlphaFoldDB" id="A0AAQ4EGQ1"/>
<dbReference type="SUPFAM" id="SSF57362">
    <property type="entry name" value="BPTI-like"/>
    <property type="match status" value="1"/>
</dbReference>
<dbReference type="EMBL" id="JARKHS020016244">
    <property type="protein sequence ID" value="KAK8773844.1"/>
    <property type="molecule type" value="Genomic_DNA"/>
</dbReference>
<keyword evidence="3" id="KW-1185">Reference proteome</keyword>
<feature type="non-terminal residue" evidence="2">
    <location>
        <position position="94"/>
    </location>
</feature>
<organism evidence="2 3">
    <name type="scientific">Amblyomma americanum</name>
    <name type="common">Lone star tick</name>
    <dbReference type="NCBI Taxonomy" id="6943"/>
    <lineage>
        <taxon>Eukaryota</taxon>
        <taxon>Metazoa</taxon>
        <taxon>Ecdysozoa</taxon>
        <taxon>Arthropoda</taxon>
        <taxon>Chelicerata</taxon>
        <taxon>Arachnida</taxon>
        <taxon>Acari</taxon>
        <taxon>Parasitiformes</taxon>
        <taxon>Ixodida</taxon>
        <taxon>Ixodoidea</taxon>
        <taxon>Ixodidae</taxon>
        <taxon>Amblyomminae</taxon>
        <taxon>Amblyomma</taxon>
    </lineage>
</organism>
<dbReference type="GO" id="GO:0004867">
    <property type="term" value="F:serine-type endopeptidase inhibitor activity"/>
    <property type="evidence" value="ECO:0007669"/>
    <property type="project" value="InterPro"/>
</dbReference>
<keyword evidence="1" id="KW-0732">Signal</keyword>
<dbReference type="Proteomes" id="UP001321473">
    <property type="component" value="Unassembled WGS sequence"/>
</dbReference>
<evidence type="ECO:0008006" key="4">
    <source>
        <dbReference type="Google" id="ProtNLM"/>
    </source>
</evidence>
<gene>
    <name evidence="2" type="ORF">V5799_011623</name>
</gene>
<dbReference type="InterPro" id="IPR036880">
    <property type="entry name" value="Kunitz_BPTI_sf"/>
</dbReference>
<proteinExistence type="predicted"/>
<reference evidence="2 3" key="1">
    <citation type="journal article" date="2023" name="Arcadia Sci">
        <title>De novo assembly of a long-read Amblyomma americanum tick genome.</title>
        <authorList>
            <person name="Chou S."/>
            <person name="Poskanzer K.E."/>
            <person name="Rollins M."/>
            <person name="Thuy-Boun P.S."/>
        </authorList>
    </citation>
    <scope>NUCLEOTIDE SEQUENCE [LARGE SCALE GENOMIC DNA]</scope>
    <source>
        <strain evidence="2">F_SG_1</strain>
        <tissue evidence="2">Salivary glands</tissue>
    </source>
</reference>
<comment type="caution">
    <text evidence="2">The sequence shown here is derived from an EMBL/GenBank/DDBJ whole genome shotgun (WGS) entry which is preliminary data.</text>
</comment>